<evidence type="ECO:0000313" key="1">
    <source>
        <dbReference type="EMBL" id="GAY75226.1"/>
    </source>
</evidence>
<organism evidence="1 2">
    <name type="scientific">Sporolactobacillus inulinus</name>
    <dbReference type="NCBI Taxonomy" id="2078"/>
    <lineage>
        <taxon>Bacteria</taxon>
        <taxon>Bacillati</taxon>
        <taxon>Bacillota</taxon>
        <taxon>Bacilli</taxon>
        <taxon>Bacillales</taxon>
        <taxon>Sporolactobacillaceae</taxon>
        <taxon>Sporolactobacillus</taxon>
    </lineage>
</organism>
<evidence type="ECO:0000313" key="2">
    <source>
        <dbReference type="Proteomes" id="UP000319716"/>
    </source>
</evidence>
<dbReference type="Proteomes" id="UP000319716">
    <property type="component" value="Unassembled WGS sequence"/>
</dbReference>
<protein>
    <submittedName>
        <fullName evidence="1">Uncharacterized protein</fullName>
    </submittedName>
</protein>
<accession>A0A4Y1Z8E1</accession>
<reference evidence="1 2" key="1">
    <citation type="submission" date="2017-11" db="EMBL/GenBank/DDBJ databases">
        <title>Draft Genome Sequence of Sporolactobacillus inulinus NBRC 111894 Isolated from Koso, a Japanese Sugar-Vegetable Fermented Beverage.</title>
        <authorList>
            <person name="Chiou T.Y."/>
            <person name="Oshima K."/>
            <person name="Suda W."/>
            <person name="Hattori M."/>
            <person name="Takahashi T."/>
        </authorList>
    </citation>
    <scope>NUCLEOTIDE SEQUENCE [LARGE SCALE GENOMIC DNA]</scope>
    <source>
        <strain evidence="1 2">NBRC111894</strain>
    </source>
</reference>
<sequence>MFVFALLAFFMKESHRQNNKTKQFGDNGSTNFRYGKKLSKRHEGPAISHFLSCSAADSFTRIPNEQLYCNPVVP</sequence>
<name>A0A4Y1Z8E1_9BACL</name>
<gene>
    <name evidence="1" type="ORF">NBRC111894_780</name>
</gene>
<proteinExistence type="predicted"/>
<dbReference type="AlphaFoldDB" id="A0A4Y1Z8E1"/>
<dbReference type="EMBL" id="BEXB01000004">
    <property type="protein sequence ID" value="GAY75226.1"/>
    <property type="molecule type" value="Genomic_DNA"/>
</dbReference>
<comment type="caution">
    <text evidence="1">The sequence shown here is derived from an EMBL/GenBank/DDBJ whole genome shotgun (WGS) entry which is preliminary data.</text>
</comment>